<dbReference type="InterPro" id="IPR005467">
    <property type="entry name" value="His_kinase_dom"/>
</dbReference>
<evidence type="ECO:0000256" key="9">
    <source>
        <dbReference type="ARBA" id="ARBA00022840"/>
    </source>
</evidence>
<dbReference type="STRING" id="201973.SAMN04488025_11854"/>
<dbReference type="FunFam" id="3.30.565.10:FF:000006">
    <property type="entry name" value="Sensor histidine kinase WalK"/>
    <property type="match status" value="1"/>
</dbReference>
<dbReference type="SMART" id="SM00304">
    <property type="entry name" value="HAMP"/>
    <property type="match status" value="1"/>
</dbReference>
<dbReference type="PROSITE" id="PS50109">
    <property type="entry name" value="HIS_KIN"/>
    <property type="match status" value="1"/>
</dbReference>
<evidence type="ECO:0000256" key="8">
    <source>
        <dbReference type="ARBA" id="ARBA00022777"/>
    </source>
</evidence>
<dbReference type="Gene3D" id="1.10.8.500">
    <property type="entry name" value="HAMP domain in histidine kinase"/>
    <property type="match status" value="1"/>
</dbReference>
<dbReference type="SMART" id="SM00091">
    <property type="entry name" value="PAS"/>
    <property type="match status" value="1"/>
</dbReference>
<evidence type="ECO:0000259" key="15">
    <source>
        <dbReference type="PROSITE" id="PS50885"/>
    </source>
</evidence>
<comment type="subcellular location">
    <subcellularLocation>
        <location evidence="2">Cell membrane</location>
        <topology evidence="2">Multi-pass membrane protein</topology>
    </subcellularLocation>
</comment>
<dbReference type="Gene3D" id="3.30.565.10">
    <property type="entry name" value="Histidine kinase-like ATPase, C-terminal domain"/>
    <property type="match status" value="1"/>
</dbReference>
<evidence type="ECO:0000256" key="10">
    <source>
        <dbReference type="ARBA" id="ARBA00023012"/>
    </source>
</evidence>
<evidence type="ECO:0000259" key="14">
    <source>
        <dbReference type="PROSITE" id="PS50112"/>
    </source>
</evidence>
<dbReference type="OrthoDB" id="9813151at2"/>
<dbReference type="InterPro" id="IPR036097">
    <property type="entry name" value="HisK_dim/P_sf"/>
</dbReference>
<dbReference type="EMBL" id="FOOK01000018">
    <property type="protein sequence ID" value="SFG16242.1"/>
    <property type="molecule type" value="Genomic_DNA"/>
</dbReference>
<dbReference type="InterPro" id="IPR003660">
    <property type="entry name" value="HAMP_dom"/>
</dbReference>
<dbReference type="PANTHER" id="PTHR45453:SF1">
    <property type="entry name" value="PHOSPHATE REGULON SENSOR PROTEIN PHOR"/>
    <property type="match status" value="1"/>
</dbReference>
<sequence length="586" mass="65658">MRTLHAQIKSMFLLWIGLSVLASGLFVTWLLENSYRESLMNRAAKEAALAVEALEKKGGATAQGAAEQLGRTLDARVLIVGRDGKLRGDSEKDPGDASRFVGHPEVRRVLRSSPEQPVSYIRDGRIHVAAPLARGASGAEALLIVYDPEKEKTSLRHAVYSLVGGLAVAYVLAAFASSRLARRLTLPLAEIAQVAVDIAQNQFHRRVKVKGRDEIARLGEAINRMARSLQNQMDALRQSERRLASVIDTMDSGLLLVDADGKVNLANRAFENMIGVQARKIVGKPYTKLTYPYELASLIDQCRETGGRIREELHVYYPEERILSAHFAPMEGERGVEGVVGVFHDITAIRRLEKMRSEFVANVSHELKTPITSLRGFAETLLDGAMNDPETCREFLQIIHDESLRLQRLVSDILDLSRIESKLPLKWEKVPVGEIVESATKTVEEQMRKRDLALDVVLPESFTVLVDKDRFRQILLNLLTNAMAYTPEGGKVTVEARREGDRWWIRVADTGIGIPEEDLPRIFERFYRVDKARSRESGGTGLGLAIVKHLVEAHRGEIRVKSRVGEGTEFKLIFPFKEKEMEDEDR</sequence>
<evidence type="ECO:0000259" key="13">
    <source>
        <dbReference type="PROSITE" id="PS50109"/>
    </source>
</evidence>
<name>A0A1I2PJA4_9BACL</name>
<dbReference type="InterPro" id="IPR013767">
    <property type="entry name" value="PAS_fold"/>
</dbReference>
<dbReference type="PANTHER" id="PTHR45453">
    <property type="entry name" value="PHOSPHATE REGULON SENSOR PROTEIN PHOR"/>
    <property type="match status" value="1"/>
</dbReference>
<dbReference type="FunFam" id="1.10.287.130:FF:000001">
    <property type="entry name" value="Two-component sensor histidine kinase"/>
    <property type="match status" value="1"/>
</dbReference>
<dbReference type="InterPro" id="IPR003661">
    <property type="entry name" value="HisK_dim/P_dom"/>
</dbReference>
<keyword evidence="12" id="KW-1133">Transmembrane helix</keyword>
<keyword evidence="5" id="KW-0597">Phosphoprotein</keyword>
<dbReference type="Pfam" id="PF00672">
    <property type="entry name" value="HAMP"/>
    <property type="match status" value="1"/>
</dbReference>
<dbReference type="GO" id="GO:0005524">
    <property type="term" value="F:ATP binding"/>
    <property type="evidence" value="ECO:0007669"/>
    <property type="project" value="UniProtKB-KW"/>
</dbReference>
<proteinExistence type="predicted"/>
<evidence type="ECO:0000256" key="12">
    <source>
        <dbReference type="SAM" id="Phobius"/>
    </source>
</evidence>
<evidence type="ECO:0000256" key="4">
    <source>
        <dbReference type="ARBA" id="ARBA00022475"/>
    </source>
</evidence>
<keyword evidence="8 16" id="KW-0418">Kinase</keyword>
<evidence type="ECO:0000256" key="1">
    <source>
        <dbReference type="ARBA" id="ARBA00000085"/>
    </source>
</evidence>
<dbReference type="GO" id="GO:0016036">
    <property type="term" value="P:cellular response to phosphate starvation"/>
    <property type="evidence" value="ECO:0007669"/>
    <property type="project" value="TreeGrafter"/>
</dbReference>
<dbReference type="Proteomes" id="UP000198661">
    <property type="component" value="Unassembled WGS sequence"/>
</dbReference>
<dbReference type="GO" id="GO:0004721">
    <property type="term" value="F:phosphoprotein phosphatase activity"/>
    <property type="evidence" value="ECO:0007669"/>
    <property type="project" value="TreeGrafter"/>
</dbReference>
<feature type="domain" description="HAMP" evidence="15">
    <location>
        <begin position="182"/>
        <end position="234"/>
    </location>
</feature>
<dbReference type="SUPFAM" id="SSF55785">
    <property type="entry name" value="PYP-like sensor domain (PAS domain)"/>
    <property type="match status" value="1"/>
</dbReference>
<dbReference type="InterPro" id="IPR036890">
    <property type="entry name" value="HATPase_C_sf"/>
</dbReference>
<dbReference type="NCBIfam" id="NF046044">
    <property type="entry name" value="PnpS"/>
    <property type="match status" value="1"/>
</dbReference>
<accession>A0A1I2PJA4</accession>
<dbReference type="Pfam" id="PF00512">
    <property type="entry name" value="HisKA"/>
    <property type="match status" value="1"/>
</dbReference>
<evidence type="ECO:0000256" key="11">
    <source>
        <dbReference type="ARBA" id="ARBA00023136"/>
    </source>
</evidence>
<dbReference type="SUPFAM" id="SSF55874">
    <property type="entry name" value="ATPase domain of HSP90 chaperone/DNA topoisomerase II/histidine kinase"/>
    <property type="match status" value="1"/>
</dbReference>
<dbReference type="CDD" id="cd00075">
    <property type="entry name" value="HATPase"/>
    <property type="match status" value="1"/>
</dbReference>
<dbReference type="Gene3D" id="1.10.287.130">
    <property type="match status" value="1"/>
</dbReference>
<dbReference type="GO" id="GO:0005886">
    <property type="term" value="C:plasma membrane"/>
    <property type="evidence" value="ECO:0007669"/>
    <property type="project" value="UniProtKB-SubCell"/>
</dbReference>
<dbReference type="EC" id="2.7.13.3" evidence="3"/>
<gene>
    <name evidence="16" type="ORF">SAMN04488025_11854</name>
</gene>
<dbReference type="Gene3D" id="3.30.450.20">
    <property type="entry name" value="PAS domain"/>
    <property type="match status" value="1"/>
</dbReference>
<evidence type="ECO:0000256" key="2">
    <source>
        <dbReference type="ARBA" id="ARBA00004651"/>
    </source>
</evidence>
<evidence type="ECO:0000256" key="6">
    <source>
        <dbReference type="ARBA" id="ARBA00022679"/>
    </source>
</evidence>
<feature type="domain" description="Histidine kinase" evidence="13">
    <location>
        <begin position="362"/>
        <end position="578"/>
    </location>
</feature>
<dbReference type="CDD" id="cd00130">
    <property type="entry name" value="PAS"/>
    <property type="match status" value="1"/>
</dbReference>
<dbReference type="CDD" id="cd00082">
    <property type="entry name" value="HisKA"/>
    <property type="match status" value="1"/>
</dbReference>
<dbReference type="InterPro" id="IPR003594">
    <property type="entry name" value="HATPase_dom"/>
</dbReference>
<feature type="domain" description="PAS" evidence="14">
    <location>
        <begin position="239"/>
        <end position="292"/>
    </location>
</feature>
<keyword evidence="10" id="KW-0902">Two-component regulatory system</keyword>
<reference evidence="16 17" key="1">
    <citation type="submission" date="2016-10" db="EMBL/GenBank/DDBJ databases">
        <authorList>
            <person name="de Groot N.N."/>
        </authorList>
    </citation>
    <scope>NUCLEOTIDE SEQUENCE [LARGE SCALE GENOMIC DNA]</scope>
    <source>
        <strain evidence="16 17">DSM 44945</strain>
    </source>
</reference>
<dbReference type="PRINTS" id="PR00344">
    <property type="entry name" value="BCTRLSENSOR"/>
</dbReference>
<dbReference type="GO" id="GO:0006355">
    <property type="term" value="P:regulation of DNA-templated transcription"/>
    <property type="evidence" value="ECO:0007669"/>
    <property type="project" value="InterPro"/>
</dbReference>
<dbReference type="SUPFAM" id="SSF158472">
    <property type="entry name" value="HAMP domain-like"/>
    <property type="match status" value="1"/>
</dbReference>
<keyword evidence="17" id="KW-1185">Reference proteome</keyword>
<organism evidence="16 17">
    <name type="scientific">Planifilum fulgidum</name>
    <dbReference type="NCBI Taxonomy" id="201973"/>
    <lineage>
        <taxon>Bacteria</taxon>
        <taxon>Bacillati</taxon>
        <taxon>Bacillota</taxon>
        <taxon>Bacilli</taxon>
        <taxon>Bacillales</taxon>
        <taxon>Thermoactinomycetaceae</taxon>
        <taxon>Planifilum</taxon>
    </lineage>
</organism>
<dbReference type="SMART" id="SM00388">
    <property type="entry name" value="HisKA"/>
    <property type="match status" value="1"/>
</dbReference>
<feature type="transmembrane region" description="Helical" evidence="12">
    <location>
        <begin position="12"/>
        <end position="31"/>
    </location>
</feature>
<dbReference type="PROSITE" id="PS50112">
    <property type="entry name" value="PAS"/>
    <property type="match status" value="1"/>
</dbReference>
<protein>
    <recommendedName>
        <fullName evidence="3">histidine kinase</fullName>
        <ecNumber evidence="3">2.7.13.3</ecNumber>
    </recommendedName>
</protein>
<evidence type="ECO:0000256" key="3">
    <source>
        <dbReference type="ARBA" id="ARBA00012438"/>
    </source>
</evidence>
<dbReference type="GO" id="GO:0000155">
    <property type="term" value="F:phosphorelay sensor kinase activity"/>
    <property type="evidence" value="ECO:0007669"/>
    <property type="project" value="InterPro"/>
</dbReference>
<keyword evidence="9" id="KW-0067">ATP-binding</keyword>
<evidence type="ECO:0000313" key="17">
    <source>
        <dbReference type="Proteomes" id="UP000198661"/>
    </source>
</evidence>
<keyword evidence="6" id="KW-0808">Transferase</keyword>
<dbReference type="Pfam" id="PF02518">
    <property type="entry name" value="HATPase_c"/>
    <property type="match status" value="1"/>
</dbReference>
<evidence type="ECO:0000256" key="5">
    <source>
        <dbReference type="ARBA" id="ARBA00022553"/>
    </source>
</evidence>
<evidence type="ECO:0000256" key="7">
    <source>
        <dbReference type="ARBA" id="ARBA00022741"/>
    </source>
</evidence>
<keyword evidence="4" id="KW-1003">Cell membrane</keyword>
<dbReference type="InterPro" id="IPR050351">
    <property type="entry name" value="BphY/WalK/GraS-like"/>
</dbReference>
<keyword evidence="11 12" id="KW-0472">Membrane</keyword>
<dbReference type="SMART" id="SM00387">
    <property type="entry name" value="HATPase_c"/>
    <property type="match status" value="1"/>
</dbReference>
<dbReference type="AlphaFoldDB" id="A0A1I2PJA4"/>
<dbReference type="Pfam" id="PF00989">
    <property type="entry name" value="PAS"/>
    <property type="match status" value="1"/>
</dbReference>
<keyword evidence="7" id="KW-0547">Nucleotide-binding</keyword>
<dbReference type="InterPro" id="IPR035965">
    <property type="entry name" value="PAS-like_dom_sf"/>
</dbReference>
<dbReference type="InterPro" id="IPR004358">
    <property type="entry name" value="Sig_transdc_His_kin-like_C"/>
</dbReference>
<dbReference type="SUPFAM" id="SSF47384">
    <property type="entry name" value="Homodimeric domain of signal transducing histidine kinase"/>
    <property type="match status" value="1"/>
</dbReference>
<dbReference type="CDD" id="cd06225">
    <property type="entry name" value="HAMP"/>
    <property type="match status" value="1"/>
</dbReference>
<dbReference type="PROSITE" id="PS50885">
    <property type="entry name" value="HAMP"/>
    <property type="match status" value="1"/>
</dbReference>
<dbReference type="InterPro" id="IPR000014">
    <property type="entry name" value="PAS"/>
</dbReference>
<dbReference type="RefSeq" id="WP_092038877.1">
    <property type="nucleotide sequence ID" value="NZ_FOOK01000018.1"/>
</dbReference>
<comment type="catalytic activity">
    <reaction evidence="1">
        <text>ATP + protein L-histidine = ADP + protein N-phospho-L-histidine.</text>
        <dbReference type="EC" id="2.7.13.3"/>
    </reaction>
</comment>
<keyword evidence="12" id="KW-0812">Transmembrane</keyword>
<dbReference type="NCBIfam" id="TIGR00229">
    <property type="entry name" value="sensory_box"/>
    <property type="match status" value="1"/>
</dbReference>
<evidence type="ECO:0000313" key="16">
    <source>
        <dbReference type="EMBL" id="SFG16242.1"/>
    </source>
</evidence>